<feature type="domain" description="Glycosyltransferase 2-like" evidence="1">
    <location>
        <begin position="14"/>
        <end position="152"/>
    </location>
</feature>
<dbReference type="OrthoDB" id="433681at2"/>
<dbReference type="InterPro" id="IPR001173">
    <property type="entry name" value="Glyco_trans_2-like"/>
</dbReference>
<keyword evidence="3" id="KW-1185">Reference proteome</keyword>
<dbReference type="InterPro" id="IPR029044">
    <property type="entry name" value="Nucleotide-diphossugar_trans"/>
</dbReference>
<dbReference type="PANTHER" id="PTHR22916:SF3">
    <property type="entry name" value="UDP-GLCNAC:BETAGAL BETA-1,3-N-ACETYLGLUCOSAMINYLTRANSFERASE-LIKE PROTEIN 1"/>
    <property type="match status" value="1"/>
</dbReference>
<dbReference type="EMBL" id="FMUX01000028">
    <property type="protein sequence ID" value="SCY86241.1"/>
    <property type="molecule type" value="Genomic_DNA"/>
</dbReference>
<proteinExistence type="predicted"/>
<evidence type="ECO:0000313" key="2">
    <source>
        <dbReference type="EMBL" id="SCY86241.1"/>
    </source>
</evidence>
<dbReference type="PANTHER" id="PTHR22916">
    <property type="entry name" value="GLYCOSYLTRANSFERASE"/>
    <property type="match status" value="1"/>
</dbReference>
<accession>A0A1G5JE77</accession>
<gene>
    <name evidence="2" type="ORF">SAMN05216233_12865</name>
</gene>
<evidence type="ECO:0000259" key="1">
    <source>
        <dbReference type="Pfam" id="PF00535"/>
    </source>
</evidence>
<dbReference type="STRING" id="419481.SAMN05216233_12865"/>
<evidence type="ECO:0000313" key="3">
    <source>
        <dbReference type="Proteomes" id="UP000198870"/>
    </source>
</evidence>
<dbReference type="CDD" id="cd06433">
    <property type="entry name" value="GT_2_WfgS_like"/>
    <property type="match status" value="1"/>
</dbReference>
<dbReference type="Gene3D" id="3.90.550.10">
    <property type="entry name" value="Spore Coat Polysaccharide Biosynthesis Protein SpsA, Chain A"/>
    <property type="match status" value="1"/>
</dbReference>
<keyword evidence="2" id="KW-0808">Transferase</keyword>
<dbReference type="AlphaFoldDB" id="A0A1G5JE77"/>
<name>A0A1G5JE77_9BACT</name>
<dbReference type="Proteomes" id="UP000198870">
    <property type="component" value="Unassembled WGS sequence"/>
</dbReference>
<dbReference type="GO" id="GO:0016758">
    <property type="term" value="F:hexosyltransferase activity"/>
    <property type="evidence" value="ECO:0007669"/>
    <property type="project" value="UniProtKB-ARBA"/>
</dbReference>
<organism evidence="2 3">
    <name type="scientific">Desulfoluna spongiiphila</name>
    <dbReference type="NCBI Taxonomy" id="419481"/>
    <lineage>
        <taxon>Bacteria</taxon>
        <taxon>Pseudomonadati</taxon>
        <taxon>Thermodesulfobacteriota</taxon>
        <taxon>Desulfobacteria</taxon>
        <taxon>Desulfobacterales</taxon>
        <taxon>Desulfolunaceae</taxon>
        <taxon>Desulfoluna</taxon>
    </lineage>
</organism>
<protein>
    <submittedName>
        <fullName evidence="2">Glycosyltransferase involved in cell wall bisynthesis</fullName>
    </submittedName>
</protein>
<dbReference type="SUPFAM" id="SSF53448">
    <property type="entry name" value="Nucleotide-diphospho-sugar transferases"/>
    <property type="match status" value="1"/>
</dbReference>
<dbReference type="RefSeq" id="WP_092215327.1">
    <property type="nucleotide sequence ID" value="NZ_FMUX01000028.1"/>
</dbReference>
<dbReference type="Pfam" id="PF00535">
    <property type="entry name" value="Glycos_transf_2"/>
    <property type="match status" value="1"/>
</dbReference>
<reference evidence="2 3" key="1">
    <citation type="submission" date="2016-10" db="EMBL/GenBank/DDBJ databases">
        <authorList>
            <person name="de Groot N.N."/>
        </authorList>
    </citation>
    <scope>NUCLEOTIDE SEQUENCE [LARGE SCALE GENOMIC DNA]</scope>
    <source>
        <strain evidence="2 3">AA1</strain>
    </source>
</reference>
<sequence>MAIRNQTLLNPFFSIITASYNAEKSINRTLLSIRKQKFKNFEHIIIDGDSTDQTLSIIRHYSDKYNLRYISEKDRGISDAMNKGIKLSKGQYIIFIHADDELADENTLNRVFSDISSTKSSVYAYSILFKHKTGMKIAHPICIPYWYKLRNTIPHQGAFVHRDTFYKFGFFDTSFSISMDYKFFYTILLSGEPVQYSRSIVSIMGSQGISSAPSLYQDRIKQEFEIQNSLENSLLWKILQKLFQKLYYIYKINIILHLKKGEIY</sequence>